<dbReference type="PROSITE" id="PS00166">
    <property type="entry name" value="ENOYL_COA_HYDRATASE"/>
    <property type="match status" value="1"/>
</dbReference>
<accession>A0A511VBY2</accession>
<dbReference type="Proteomes" id="UP000321157">
    <property type="component" value="Unassembled WGS sequence"/>
</dbReference>
<evidence type="ECO:0000313" key="4">
    <source>
        <dbReference type="EMBL" id="GEN35438.1"/>
    </source>
</evidence>
<dbReference type="InterPro" id="IPR001753">
    <property type="entry name" value="Enoyl-CoA_hydra/iso"/>
</dbReference>
<protein>
    <submittedName>
        <fullName evidence="4">Enoyl-CoA hydratase</fullName>
    </submittedName>
</protein>
<dbReference type="GO" id="GO:0006635">
    <property type="term" value="P:fatty acid beta-oxidation"/>
    <property type="evidence" value="ECO:0007669"/>
    <property type="project" value="TreeGrafter"/>
</dbReference>
<dbReference type="InterPro" id="IPR018376">
    <property type="entry name" value="Enoyl-CoA_hyd/isom_CS"/>
</dbReference>
<dbReference type="SUPFAM" id="SSF52096">
    <property type="entry name" value="ClpP/crotonase"/>
    <property type="match status" value="1"/>
</dbReference>
<organism evidence="4 5">
    <name type="scientific">Aneurinibacillus danicus</name>
    <dbReference type="NCBI Taxonomy" id="267746"/>
    <lineage>
        <taxon>Bacteria</taxon>
        <taxon>Bacillati</taxon>
        <taxon>Bacillota</taxon>
        <taxon>Bacilli</taxon>
        <taxon>Bacillales</taxon>
        <taxon>Paenibacillaceae</taxon>
        <taxon>Aneurinibacillus group</taxon>
        <taxon>Aneurinibacillus</taxon>
    </lineage>
</organism>
<dbReference type="Gene3D" id="1.10.12.10">
    <property type="entry name" value="Lyase 2-enoyl-coa Hydratase, Chain A, domain 2"/>
    <property type="match status" value="1"/>
</dbReference>
<dbReference type="OrthoDB" id="254175at2"/>
<evidence type="ECO:0000256" key="2">
    <source>
        <dbReference type="ARBA" id="ARBA00023239"/>
    </source>
</evidence>
<dbReference type="Pfam" id="PF00378">
    <property type="entry name" value="ECH_1"/>
    <property type="match status" value="1"/>
</dbReference>
<keyword evidence="5" id="KW-1185">Reference proteome</keyword>
<sequence length="262" mass="28992">MADILFEKRGKIAIITLNRPQVMNAFTMDMIDQWAEALDEYRKDDSVHAVVLTGAGERAFCSGVDLAALDAMDASKSINRKNILWEHIHRIALTLEQLEKPMIAAVNGSAVGAGMDMALMCDIRFASENARFSEGYIRVGLVPGDGGAYFLPRIVGMAKALELLWTGDFISAKEAKDLSIVNHVYAPQDLMQKTLEFAERIANSPTIAIRMIKRAAYQSANLDLRTALDLISSHFSIVRDTEDHHEALAAMIEKRTPHFTGN</sequence>
<reference evidence="4 5" key="1">
    <citation type="submission" date="2019-07" db="EMBL/GenBank/DDBJ databases">
        <title>Whole genome shotgun sequence of Aneurinibacillus danicus NBRC 102444.</title>
        <authorList>
            <person name="Hosoyama A."/>
            <person name="Uohara A."/>
            <person name="Ohji S."/>
            <person name="Ichikawa N."/>
        </authorList>
    </citation>
    <scope>NUCLEOTIDE SEQUENCE [LARGE SCALE GENOMIC DNA]</scope>
    <source>
        <strain evidence="4 5">NBRC 102444</strain>
    </source>
</reference>
<name>A0A511VBY2_9BACL</name>
<evidence type="ECO:0000256" key="3">
    <source>
        <dbReference type="RuleBase" id="RU003707"/>
    </source>
</evidence>
<dbReference type="CDD" id="cd06558">
    <property type="entry name" value="crotonase-like"/>
    <property type="match status" value="1"/>
</dbReference>
<dbReference type="PANTHER" id="PTHR11941:SF54">
    <property type="entry name" value="ENOYL-COA HYDRATASE, MITOCHONDRIAL"/>
    <property type="match status" value="1"/>
</dbReference>
<dbReference type="FunFam" id="3.90.226.10:FF:000009">
    <property type="entry name" value="Carnitinyl-CoA dehydratase"/>
    <property type="match status" value="1"/>
</dbReference>
<dbReference type="EMBL" id="BJXX01000132">
    <property type="protein sequence ID" value="GEN35438.1"/>
    <property type="molecule type" value="Genomic_DNA"/>
</dbReference>
<dbReference type="InterPro" id="IPR014748">
    <property type="entry name" value="Enoyl-CoA_hydra_C"/>
</dbReference>
<dbReference type="GO" id="GO:0016829">
    <property type="term" value="F:lyase activity"/>
    <property type="evidence" value="ECO:0007669"/>
    <property type="project" value="UniProtKB-KW"/>
</dbReference>
<proteinExistence type="inferred from homology"/>
<dbReference type="InterPro" id="IPR029045">
    <property type="entry name" value="ClpP/crotonase-like_dom_sf"/>
</dbReference>
<comment type="similarity">
    <text evidence="1 3">Belongs to the enoyl-CoA hydratase/isomerase family.</text>
</comment>
<keyword evidence="2" id="KW-0456">Lyase</keyword>
<comment type="caution">
    <text evidence="4">The sequence shown here is derived from an EMBL/GenBank/DDBJ whole genome shotgun (WGS) entry which is preliminary data.</text>
</comment>
<gene>
    <name evidence="4" type="ORF">ADA01nite_28980</name>
</gene>
<dbReference type="Gene3D" id="3.90.226.10">
    <property type="entry name" value="2-enoyl-CoA Hydratase, Chain A, domain 1"/>
    <property type="match status" value="1"/>
</dbReference>
<evidence type="ECO:0000313" key="5">
    <source>
        <dbReference type="Proteomes" id="UP000321157"/>
    </source>
</evidence>
<dbReference type="PANTHER" id="PTHR11941">
    <property type="entry name" value="ENOYL-COA HYDRATASE-RELATED"/>
    <property type="match status" value="1"/>
</dbReference>
<evidence type="ECO:0000256" key="1">
    <source>
        <dbReference type="ARBA" id="ARBA00005254"/>
    </source>
</evidence>
<dbReference type="AlphaFoldDB" id="A0A511VBY2"/>